<dbReference type="PRINTS" id="PR00463">
    <property type="entry name" value="EP450I"/>
</dbReference>
<keyword evidence="9" id="KW-0560">Oxidoreductase</keyword>
<keyword evidence="7 13" id="KW-0479">Metal-binding</keyword>
<reference evidence="14" key="1">
    <citation type="submission" date="2023-03" db="EMBL/GenBank/DDBJ databases">
        <title>Massive genome expansion in bonnet fungi (Mycena s.s.) driven by repeated elements and novel gene families across ecological guilds.</title>
        <authorList>
            <consortium name="Lawrence Berkeley National Laboratory"/>
            <person name="Harder C.B."/>
            <person name="Miyauchi S."/>
            <person name="Viragh M."/>
            <person name="Kuo A."/>
            <person name="Thoen E."/>
            <person name="Andreopoulos B."/>
            <person name="Lu D."/>
            <person name="Skrede I."/>
            <person name="Drula E."/>
            <person name="Henrissat B."/>
            <person name="Morin E."/>
            <person name="Kohler A."/>
            <person name="Barry K."/>
            <person name="LaButti K."/>
            <person name="Morin E."/>
            <person name="Salamov A."/>
            <person name="Lipzen A."/>
            <person name="Mereny Z."/>
            <person name="Hegedus B."/>
            <person name="Baldrian P."/>
            <person name="Stursova M."/>
            <person name="Weitz H."/>
            <person name="Taylor A."/>
            <person name="Grigoriev I.V."/>
            <person name="Nagy L.G."/>
            <person name="Martin F."/>
            <person name="Kauserud H."/>
        </authorList>
    </citation>
    <scope>NUCLEOTIDE SEQUENCE</scope>
    <source>
        <strain evidence="14">CBHHK002</strain>
    </source>
</reference>
<evidence type="ECO:0000256" key="10">
    <source>
        <dbReference type="ARBA" id="ARBA00023004"/>
    </source>
</evidence>
<evidence type="ECO:0000256" key="7">
    <source>
        <dbReference type="ARBA" id="ARBA00022723"/>
    </source>
</evidence>
<dbReference type="EMBL" id="JARIHO010000039">
    <property type="protein sequence ID" value="KAJ7328337.1"/>
    <property type="molecule type" value="Genomic_DNA"/>
</dbReference>
<dbReference type="GO" id="GO:0004497">
    <property type="term" value="F:monooxygenase activity"/>
    <property type="evidence" value="ECO:0007669"/>
    <property type="project" value="UniProtKB-KW"/>
</dbReference>
<comment type="subcellular location">
    <subcellularLocation>
        <location evidence="2">Membrane</location>
    </subcellularLocation>
</comment>
<keyword evidence="11" id="KW-0503">Monooxygenase</keyword>
<comment type="caution">
    <text evidence="14">The sequence shown here is derived from an EMBL/GenBank/DDBJ whole genome shotgun (WGS) entry which is preliminary data.</text>
</comment>
<proteinExistence type="inferred from homology"/>
<dbReference type="InterPro" id="IPR036396">
    <property type="entry name" value="Cyt_P450_sf"/>
</dbReference>
<comment type="cofactor">
    <cofactor evidence="1 13">
        <name>heme</name>
        <dbReference type="ChEBI" id="CHEBI:30413"/>
    </cofactor>
</comment>
<evidence type="ECO:0000256" key="8">
    <source>
        <dbReference type="ARBA" id="ARBA00022989"/>
    </source>
</evidence>
<accession>A0AAD6ZMB8</accession>
<keyword evidence="15" id="KW-1185">Reference proteome</keyword>
<keyword evidence="10 13" id="KW-0408">Iron</keyword>
<dbReference type="AlphaFoldDB" id="A0AAD6ZMB8"/>
<evidence type="ECO:0000256" key="11">
    <source>
        <dbReference type="ARBA" id="ARBA00023033"/>
    </source>
</evidence>
<dbReference type="InterPro" id="IPR050121">
    <property type="entry name" value="Cytochrome_P450_monoxygenase"/>
</dbReference>
<evidence type="ECO:0000256" key="9">
    <source>
        <dbReference type="ARBA" id="ARBA00023002"/>
    </source>
</evidence>
<feature type="binding site" description="axial binding residue" evidence="13">
    <location>
        <position position="490"/>
    </location>
    <ligand>
        <name>heme</name>
        <dbReference type="ChEBI" id="CHEBI:30413"/>
    </ligand>
    <ligandPart>
        <name>Fe</name>
        <dbReference type="ChEBI" id="CHEBI:18248"/>
    </ligandPart>
</feature>
<evidence type="ECO:0000313" key="15">
    <source>
        <dbReference type="Proteomes" id="UP001218218"/>
    </source>
</evidence>
<name>A0AAD6ZMB8_9AGAR</name>
<protein>
    <submittedName>
        <fullName evidence="14">Cytochrome P450</fullName>
    </submittedName>
</protein>
<dbReference type="Gene3D" id="1.10.630.10">
    <property type="entry name" value="Cytochrome P450"/>
    <property type="match status" value="1"/>
</dbReference>
<evidence type="ECO:0000256" key="4">
    <source>
        <dbReference type="ARBA" id="ARBA00010617"/>
    </source>
</evidence>
<evidence type="ECO:0000256" key="5">
    <source>
        <dbReference type="ARBA" id="ARBA00022617"/>
    </source>
</evidence>
<dbReference type="PANTHER" id="PTHR24305">
    <property type="entry name" value="CYTOCHROME P450"/>
    <property type="match status" value="1"/>
</dbReference>
<keyword evidence="8" id="KW-1133">Transmembrane helix</keyword>
<comment type="pathway">
    <text evidence="3">Secondary metabolite biosynthesis; terpenoid biosynthesis.</text>
</comment>
<dbReference type="GO" id="GO:0016020">
    <property type="term" value="C:membrane"/>
    <property type="evidence" value="ECO:0007669"/>
    <property type="project" value="UniProtKB-SubCell"/>
</dbReference>
<evidence type="ECO:0000256" key="13">
    <source>
        <dbReference type="PIRSR" id="PIRSR602401-1"/>
    </source>
</evidence>
<evidence type="ECO:0000256" key="6">
    <source>
        <dbReference type="ARBA" id="ARBA00022692"/>
    </source>
</evidence>
<dbReference type="GO" id="GO:0020037">
    <property type="term" value="F:heme binding"/>
    <property type="evidence" value="ECO:0007669"/>
    <property type="project" value="InterPro"/>
</dbReference>
<keyword evidence="5 13" id="KW-0349">Heme</keyword>
<evidence type="ECO:0000256" key="3">
    <source>
        <dbReference type="ARBA" id="ARBA00004721"/>
    </source>
</evidence>
<dbReference type="PANTHER" id="PTHR24305:SF166">
    <property type="entry name" value="CYTOCHROME P450 12A4, MITOCHONDRIAL-RELATED"/>
    <property type="match status" value="1"/>
</dbReference>
<dbReference type="InterPro" id="IPR002401">
    <property type="entry name" value="Cyt_P450_E_grp-I"/>
</dbReference>
<dbReference type="Pfam" id="PF00067">
    <property type="entry name" value="p450"/>
    <property type="match status" value="1"/>
</dbReference>
<keyword evidence="6" id="KW-0812">Transmembrane</keyword>
<dbReference type="InterPro" id="IPR001128">
    <property type="entry name" value="Cyt_P450"/>
</dbReference>
<evidence type="ECO:0000256" key="1">
    <source>
        <dbReference type="ARBA" id="ARBA00001971"/>
    </source>
</evidence>
<dbReference type="Proteomes" id="UP001218218">
    <property type="component" value="Unassembled WGS sequence"/>
</dbReference>
<dbReference type="GO" id="GO:0005506">
    <property type="term" value="F:iron ion binding"/>
    <property type="evidence" value="ECO:0007669"/>
    <property type="project" value="InterPro"/>
</dbReference>
<dbReference type="SUPFAM" id="SSF48264">
    <property type="entry name" value="Cytochrome P450"/>
    <property type="match status" value="1"/>
</dbReference>
<gene>
    <name evidence="14" type="ORF">DFH08DRAFT_1084484</name>
</gene>
<evidence type="ECO:0000256" key="2">
    <source>
        <dbReference type="ARBA" id="ARBA00004370"/>
    </source>
</evidence>
<evidence type="ECO:0000256" key="12">
    <source>
        <dbReference type="ARBA" id="ARBA00023136"/>
    </source>
</evidence>
<sequence>MGSLIELLLLLVTLWTARWLWVLLSARRILHNIPGPPSPSFLTGNFLEIYALNAWGFHHSLAEKYGGVFRFDGLLGEKQLYVFDPKSLYQILVKDQDIFEEADSNLYGSLVLFGEGILATSGEQHKKQRKMLNPAFSAAHLRQMVPIFFDVGKRLQSAIQSRVQDGPKEIDILLWMTRTALELIGQAGLGHSFDSLDTDEIPSYITSVKQLQVTVHKMALGMKYILPWVTKLGTPNFRRLIVNIFPWQTLHEGRDIADTLYATAVQIYHLKKTVLIDEGGSSPIAGQGKDIASILLKANSNASSNERLSEDEIIGQASQVIFNHVCTLIFAATDTTSSALSRTLHILAQHPDAQEKLRREIRSAQQSPVDISYDQLNSMEYLDAICRETLRLYPPVSFIRRMTKKDVGLTTSTPITTLDGSTATEIPVPARTEVIVSILASNRNPAIWGSDVLEWKPERWLSPLPKSVTEAHLPGIYSHLMTFAAGGRSCIGFKFSQLEMSKLTSDQLGR</sequence>
<dbReference type="PRINTS" id="PR00385">
    <property type="entry name" value="P450"/>
</dbReference>
<dbReference type="GO" id="GO:0016705">
    <property type="term" value="F:oxidoreductase activity, acting on paired donors, with incorporation or reduction of molecular oxygen"/>
    <property type="evidence" value="ECO:0007669"/>
    <property type="project" value="InterPro"/>
</dbReference>
<evidence type="ECO:0000313" key="14">
    <source>
        <dbReference type="EMBL" id="KAJ7328337.1"/>
    </source>
</evidence>
<comment type="similarity">
    <text evidence="4">Belongs to the cytochrome P450 family.</text>
</comment>
<keyword evidence="12" id="KW-0472">Membrane</keyword>
<organism evidence="14 15">
    <name type="scientific">Mycena albidolilacea</name>
    <dbReference type="NCBI Taxonomy" id="1033008"/>
    <lineage>
        <taxon>Eukaryota</taxon>
        <taxon>Fungi</taxon>
        <taxon>Dikarya</taxon>
        <taxon>Basidiomycota</taxon>
        <taxon>Agaricomycotina</taxon>
        <taxon>Agaricomycetes</taxon>
        <taxon>Agaricomycetidae</taxon>
        <taxon>Agaricales</taxon>
        <taxon>Marasmiineae</taxon>
        <taxon>Mycenaceae</taxon>
        <taxon>Mycena</taxon>
    </lineage>
</organism>